<gene>
    <name evidence="1" type="ORF">DFR29_13219</name>
</gene>
<accession>A0A4V3DKT2</accession>
<dbReference type="EMBL" id="SNZH01000032">
    <property type="protein sequence ID" value="TDR36064.1"/>
    <property type="molecule type" value="Genomic_DNA"/>
</dbReference>
<organism evidence="1 2">
    <name type="scientific">Tahibacter aquaticus</name>
    <dbReference type="NCBI Taxonomy" id="520092"/>
    <lineage>
        <taxon>Bacteria</taxon>
        <taxon>Pseudomonadati</taxon>
        <taxon>Pseudomonadota</taxon>
        <taxon>Gammaproteobacteria</taxon>
        <taxon>Lysobacterales</taxon>
        <taxon>Rhodanobacteraceae</taxon>
        <taxon>Tahibacter</taxon>
    </lineage>
</organism>
<comment type="caution">
    <text evidence="1">The sequence shown here is derived from an EMBL/GenBank/DDBJ whole genome shotgun (WGS) entry which is preliminary data.</text>
</comment>
<dbReference type="AlphaFoldDB" id="A0A4V3DKT2"/>
<evidence type="ECO:0000313" key="1">
    <source>
        <dbReference type="EMBL" id="TDR36064.1"/>
    </source>
</evidence>
<protein>
    <submittedName>
        <fullName evidence="1">Uncharacterized protein</fullName>
    </submittedName>
</protein>
<proteinExistence type="predicted"/>
<name>A0A4V3DKT2_9GAMM</name>
<dbReference type="Proteomes" id="UP000295293">
    <property type="component" value="Unassembled WGS sequence"/>
</dbReference>
<reference evidence="1 2" key="1">
    <citation type="submission" date="2019-03" db="EMBL/GenBank/DDBJ databases">
        <title>Genomic Encyclopedia of Type Strains, Phase IV (KMG-IV): sequencing the most valuable type-strain genomes for metagenomic binning, comparative biology and taxonomic classification.</title>
        <authorList>
            <person name="Goeker M."/>
        </authorList>
    </citation>
    <scope>NUCLEOTIDE SEQUENCE [LARGE SCALE GENOMIC DNA]</scope>
    <source>
        <strain evidence="1 2">DSM 21667</strain>
    </source>
</reference>
<evidence type="ECO:0000313" key="2">
    <source>
        <dbReference type="Proteomes" id="UP000295293"/>
    </source>
</evidence>
<keyword evidence="2" id="KW-1185">Reference proteome</keyword>
<sequence length="127" mass="14117">MENEKKGGHYFVVVSGGTSIYGENGRRRLGKKHELHVQSSDPEFEGTNLDHPTKFSLAEPEIVILPYTAPIFRLRDLRDGGSPVIGHLDLTTLSMRTRLRIASEAVGGLDEVVDRKIDAYNAKRGKD</sequence>